<keyword evidence="8" id="KW-0378">Hydrolase</keyword>
<dbReference type="CDD" id="cd22332">
    <property type="entry name" value="HsdR_N"/>
    <property type="match status" value="1"/>
</dbReference>
<dbReference type="PANTHER" id="PTHR30195:SF15">
    <property type="entry name" value="TYPE I RESTRICTION ENZYME HINDI ENDONUCLEASE SUBUNIT"/>
    <property type="match status" value="1"/>
</dbReference>
<reference evidence="12 13" key="1">
    <citation type="journal article" date="2015" name="PeerJ">
        <title>First genomic representation of candidate bacterial phylum KSB3 points to enhanced environmental sensing as a trigger of wastewater bulking.</title>
        <authorList>
            <person name="Sekiguchi Y."/>
            <person name="Ohashi A."/>
            <person name="Parks D.H."/>
            <person name="Yamauchi T."/>
            <person name="Tyson G.W."/>
            <person name="Hugenholtz P."/>
        </authorList>
    </citation>
    <scope>NUCLEOTIDE SEQUENCE [LARGE SCALE GENOMIC DNA]</scope>
</reference>
<evidence type="ECO:0000256" key="7">
    <source>
        <dbReference type="ARBA" id="ARBA00022759"/>
    </source>
</evidence>
<feature type="domain" description="Restriction endonuclease type I HsdR N-terminal" evidence="11">
    <location>
        <begin position="2"/>
        <end position="117"/>
    </location>
</feature>
<sequence length="121" mass="13884">MLIHRLQTAVRRLNPTLSADVLEHAIKQIQRLNSPDLISNNEAFHRLLTEGIKVTYQKDGHSLGDLVWLIDFTTPENNDFLIVNQYAVVKHNFYKRPDMVLFVNGLPLVVIELKNPAELRG</sequence>
<evidence type="ECO:0000256" key="9">
    <source>
        <dbReference type="ARBA" id="ARBA00022840"/>
    </source>
</evidence>
<keyword evidence="7 12" id="KW-0255">Endonuclease</keyword>
<keyword evidence="10" id="KW-0238">DNA-binding</keyword>
<dbReference type="GO" id="GO:0005524">
    <property type="term" value="F:ATP binding"/>
    <property type="evidence" value="ECO:0007669"/>
    <property type="project" value="UniProtKB-KW"/>
</dbReference>
<dbReference type="GO" id="GO:0003677">
    <property type="term" value="F:DNA binding"/>
    <property type="evidence" value="ECO:0007669"/>
    <property type="project" value="UniProtKB-KW"/>
</dbReference>
<evidence type="ECO:0000256" key="1">
    <source>
        <dbReference type="ARBA" id="ARBA00000851"/>
    </source>
</evidence>
<dbReference type="GO" id="GO:0009307">
    <property type="term" value="P:DNA restriction-modification system"/>
    <property type="evidence" value="ECO:0007669"/>
    <property type="project" value="UniProtKB-KW"/>
</dbReference>
<keyword evidence="4" id="KW-0540">Nuclease</keyword>
<evidence type="ECO:0000313" key="13">
    <source>
        <dbReference type="Proteomes" id="UP000030661"/>
    </source>
</evidence>
<dbReference type="eggNOG" id="COG0610">
    <property type="taxonomic scope" value="Bacteria"/>
</dbReference>
<dbReference type="Pfam" id="PF04313">
    <property type="entry name" value="HSDR_N"/>
    <property type="match status" value="1"/>
</dbReference>
<comment type="similarity">
    <text evidence="2">Belongs to the HsdR family.</text>
</comment>
<organism evidence="12 13">
    <name type="scientific">Vecturithrix granuli</name>
    <dbReference type="NCBI Taxonomy" id="1499967"/>
    <lineage>
        <taxon>Bacteria</taxon>
        <taxon>Candidatus Moduliflexota</taxon>
        <taxon>Candidatus Vecturitrichia</taxon>
        <taxon>Candidatus Vecturitrichales</taxon>
        <taxon>Candidatus Vecturitrichaceae</taxon>
        <taxon>Candidatus Vecturithrix</taxon>
    </lineage>
</organism>
<dbReference type="InterPro" id="IPR051268">
    <property type="entry name" value="Type-I_R_enzyme_R_subunit"/>
</dbReference>
<dbReference type="HOGENOM" id="CLU_2033497_0_0_0"/>
<dbReference type="InterPro" id="IPR007409">
    <property type="entry name" value="Restrct_endonuc_type1_HsdR_N"/>
</dbReference>
<evidence type="ECO:0000256" key="6">
    <source>
        <dbReference type="ARBA" id="ARBA00022747"/>
    </source>
</evidence>
<evidence type="ECO:0000256" key="3">
    <source>
        <dbReference type="ARBA" id="ARBA00012654"/>
    </source>
</evidence>
<accession>A0A081BVN1</accession>
<evidence type="ECO:0000259" key="11">
    <source>
        <dbReference type="Pfam" id="PF04313"/>
    </source>
</evidence>
<protein>
    <recommendedName>
        <fullName evidence="3">type I site-specific deoxyribonuclease</fullName>
        <ecNumber evidence="3">3.1.21.3</ecNumber>
    </recommendedName>
</protein>
<evidence type="ECO:0000256" key="5">
    <source>
        <dbReference type="ARBA" id="ARBA00022741"/>
    </source>
</evidence>
<dbReference type="Gene3D" id="3.90.1570.50">
    <property type="match status" value="1"/>
</dbReference>
<comment type="catalytic activity">
    <reaction evidence="1">
        <text>Endonucleolytic cleavage of DNA to give random double-stranded fragments with terminal 5'-phosphates, ATP is simultaneously hydrolyzed.</text>
        <dbReference type="EC" id="3.1.21.3"/>
    </reaction>
</comment>
<evidence type="ECO:0000256" key="4">
    <source>
        <dbReference type="ARBA" id="ARBA00022722"/>
    </source>
</evidence>
<dbReference type="PANTHER" id="PTHR30195">
    <property type="entry name" value="TYPE I SITE-SPECIFIC DEOXYRIBONUCLEASE PROTEIN SUBUNIT M AND R"/>
    <property type="match status" value="1"/>
</dbReference>
<dbReference type="AlphaFoldDB" id="A0A081BVN1"/>
<dbReference type="EC" id="3.1.21.3" evidence="3"/>
<keyword evidence="9" id="KW-0067">ATP-binding</keyword>
<evidence type="ECO:0000256" key="10">
    <source>
        <dbReference type="ARBA" id="ARBA00023125"/>
    </source>
</evidence>
<keyword evidence="6" id="KW-0680">Restriction system</keyword>
<name>A0A081BVN1_VECG1</name>
<dbReference type="GO" id="GO:0009035">
    <property type="term" value="F:type I site-specific deoxyribonuclease activity"/>
    <property type="evidence" value="ECO:0007669"/>
    <property type="project" value="UniProtKB-EC"/>
</dbReference>
<evidence type="ECO:0000313" key="12">
    <source>
        <dbReference type="EMBL" id="GAK56386.1"/>
    </source>
</evidence>
<dbReference type="STRING" id="1499967.U27_03348"/>
<gene>
    <name evidence="12" type="ORF">U27_03348</name>
</gene>
<evidence type="ECO:0000256" key="2">
    <source>
        <dbReference type="ARBA" id="ARBA00008598"/>
    </source>
</evidence>
<dbReference type="Proteomes" id="UP000030661">
    <property type="component" value="Unassembled WGS sequence"/>
</dbReference>
<keyword evidence="5" id="KW-0547">Nucleotide-binding</keyword>
<evidence type="ECO:0000256" key="8">
    <source>
        <dbReference type="ARBA" id="ARBA00022801"/>
    </source>
</evidence>
<dbReference type="EMBL" id="DF820464">
    <property type="protein sequence ID" value="GAK56386.1"/>
    <property type="molecule type" value="Genomic_DNA"/>
</dbReference>
<proteinExistence type="inferred from homology"/>
<keyword evidence="13" id="KW-1185">Reference proteome</keyword>